<reference evidence="13" key="2">
    <citation type="journal article" date="2023" name="Curr. Microbiol.">
        <title>Granulicatella seriolae sp. nov., a Novel Facultative Anaerobe Isolated from Yellowtail Marine Fish.</title>
        <authorList>
            <person name="Lee M."/>
            <person name="Choi Y.J."/>
            <person name="Farooq A."/>
            <person name="Jeong J.B."/>
            <person name="Jung M.Y."/>
        </authorList>
    </citation>
    <scope>NUCLEOTIDE SEQUENCE</scope>
    <source>
        <strain evidence="13">S8</strain>
    </source>
</reference>
<evidence type="ECO:0000256" key="7">
    <source>
        <dbReference type="ARBA" id="ARBA00022857"/>
    </source>
</evidence>
<keyword evidence="9 11" id="KW-0413">Isomerase</keyword>
<reference evidence="13" key="3">
    <citation type="journal article" date="2023" name="Microbiol. Resour. Announc.">
        <title>Draft Genome Sequence of Granulicatella sp. Strain S8, Isolated from a Marine Fish, Seriola quinqueradiata.</title>
        <authorList>
            <person name="Lee M."/>
            <person name="Farooq A."/>
            <person name="Jeong J.B."/>
            <person name="Jung M.Y."/>
        </authorList>
    </citation>
    <scope>NUCLEOTIDE SEQUENCE</scope>
    <source>
        <strain evidence="13">S8</strain>
    </source>
</reference>
<feature type="binding site" evidence="11">
    <location>
        <position position="70"/>
    </location>
    <ligand>
        <name>FMN</name>
        <dbReference type="ChEBI" id="CHEBI:58210"/>
    </ligand>
</feature>
<keyword evidence="4 11" id="KW-0288">FMN</keyword>
<evidence type="ECO:0000313" key="13">
    <source>
        <dbReference type="EMBL" id="MCQ9209421.1"/>
    </source>
</evidence>
<dbReference type="PIRSF" id="PIRSF003314">
    <property type="entry name" value="IPP_isomerase"/>
    <property type="match status" value="1"/>
</dbReference>
<comment type="subcellular location">
    <subcellularLocation>
        <location evidence="11">Cytoplasm</location>
    </subcellularLocation>
</comment>
<dbReference type="RefSeq" id="WP_256944538.1">
    <property type="nucleotide sequence ID" value="NZ_JANHNZ010000002.1"/>
</dbReference>
<comment type="caution">
    <text evidence="11">Lacks conserved residue(s) required for the propagation of feature annotation.</text>
</comment>
<dbReference type="EMBL" id="JANHNZ010000002">
    <property type="protein sequence ID" value="MCQ9209421.1"/>
    <property type="molecule type" value="Genomic_DNA"/>
</dbReference>
<dbReference type="EC" id="5.3.3.2" evidence="11"/>
<comment type="function">
    <text evidence="11">Involved in the biosynthesis of isoprenoids. Catalyzes the 1,3-allylic rearrangement of the homoallylic substrate isopentenyl (IPP) to its allylic isomer, dimethylallyl diphosphate (DMAPP).</text>
</comment>
<keyword evidence="2 11" id="KW-0963">Cytoplasm</keyword>
<dbReference type="CDD" id="cd02811">
    <property type="entry name" value="IDI-2_FMN"/>
    <property type="match status" value="1"/>
</dbReference>
<evidence type="ECO:0000256" key="5">
    <source>
        <dbReference type="ARBA" id="ARBA00022723"/>
    </source>
</evidence>
<name>A0ABT1WLS5_9LACT</name>
<accession>A0ABT1WLS5</accession>
<reference evidence="13" key="1">
    <citation type="submission" date="2022-07" db="EMBL/GenBank/DDBJ databases">
        <authorList>
            <person name="Jung M.-Y."/>
            <person name="Lee M."/>
        </authorList>
    </citation>
    <scope>NUCLEOTIDE SEQUENCE</scope>
    <source>
        <strain evidence="13">S8</strain>
    </source>
</reference>
<feature type="binding site" evidence="11">
    <location>
        <position position="101"/>
    </location>
    <ligand>
        <name>FMN</name>
        <dbReference type="ChEBI" id="CHEBI:58210"/>
    </ligand>
</feature>
<evidence type="ECO:0000256" key="8">
    <source>
        <dbReference type="ARBA" id="ARBA00023229"/>
    </source>
</evidence>
<evidence type="ECO:0000256" key="1">
    <source>
        <dbReference type="ARBA" id="ARBA00001917"/>
    </source>
</evidence>
<keyword evidence="6 11" id="KW-0460">Magnesium</keyword>
<comment type="cofactor">
    <cofactor evidence="11">
        <name>Mg(2+)</name>
        <dbReference type="ChEBI" id="CHEBI:18420"/>
    </cofactor>
</comment>
<dbReference type="InterPro" id="IPR011179">
    <property type="entry name" value="IPdP_isomerase"/>
</dbReference>
<evidence type="ECO:0000256" key="4">
    <source>
        <dbReference type="ARBA" id="ARBA00022643"/>
    </source>
</evidence>
<feature type="binding site" evidence="11">
    <location>
        <position position="130"/>
    </location>
    <ligand>
        <name>FMN</name>
        <dbReference type="ChEBI" id="CHEBI:58210"/>
    </ligand>
</feature>
<comment type="caution">
    <text evidence="13">The sequence shown here is derived from an EMBL/GenBank/DDBJ whole genome shotgun (WGS) entry which is preliminary data.</text>
</comment>
<dbReference type="PANTHER" id="PTHR43665">
    <property type="entry name" value="ISOPENTENYL-DIPHOSPHATE DELTA-ISOMERASE"/>
    <property type="match status" value="1"/>
</dbReference>
<evidence type="ECO:0000256" key="9">
    <source>
        <dbReference type="ARBA" id="ARBA00023235"/>
    </source>
</evidence>
<organism evidence="13 14">
    <name type="scientific">Granulicatella seriolae</name>
    <dbReference type="NCBI Taxonomy" id="2967226"/>
    <lineage>
        <taxon>Bacteria</taxon>
        <taxon>Bacillati</taxon>
        <taxon>Bacillota</taxon>
        <taxon>Bacilli</taxon>
        <taxon>Lactobacillales</taxon>
        <taxon>Carnobacteriaceae</taxon>
        <taxon>Granulicatella</taxon>
    </lineage>
</organism>
<comment type="similarity">
    <text evidence="11">Belongs to the IPP isomerase type 2 family.</text>
</comment>
<feature type="binding site" evidence="11">
    <location>
        <position position="161"/>
    </location>
    <ligand>
        <name>Mg(2+)</name>
        <dbReference type="ChEBI" id="CHEBI:18420"/>
    </ligand>
</feature>
<keyword evidence="5 11" id="KW-0479">Metal-binding</keyword>
<comment type="cofactor">
    <cofactor evidence="1 11">
        <name>FMN</name>
        <dbReference type="ChEBI" id="CHEBI:58210"/>
    </cofactor>
</comment>
<comment type="subunit">
    <text evidence="10 11">Homooctamer. Dimer of tetramers.</text>
</comment>
<dbReference type="NCBIfam" id="TIGR02151">
    <property type="entry name" value="IPP_isom_2"/>
    <property type="match status" value="1"/>
</dbReference>
<keyword evidence="3 11" id="KW-0285">Flavoprotein</keyword>
<dbReference type="HAMAP" id="MF_00354">
    <property type="entry name" value="Idi_2"/>
    <property type="match status" value="1"/>
</dbReference>
<feature type="binding site" evidence="11">
    <location>
        <position position="222"/>
    </location>
    <ligand>
        <name>FMN</name>
        <dbReference type="ChEBI" id="CHEBI:58210"/>
    </ligand>
</feature>
<evidence type="ECO:0000256" key="3">
    <source>
        <dbReference type="ARBA" id="ARBA00022630"/>
    </source>
</evidence>
<gene>
    <name evidence="11 13" type="primary">fni</name>
    <name evidence="13" type="ORF">NPA36_02550</name>
</gene>
<protein>
    <recommendedName>
        <fullName evidence="11">Isopentenyl-diphosphate delta-isomerase</fullName>
        <shortName evidence="11">IPP isomerase</shortName>
        <ecNumber evidence="11">5.3.3.2</ecNumber>
    </recommendedName>
    <alternativeName>
        <fullName evidence="11">Isopentenyl diphosphate:dimethylallyl diphosphate isomerase</fullName>
    </alternativeName>
    <alternativeName>
        <fullName evidence="11">Isopentenyl pyrophosphate isomerase</fullName>
    </alternativeName>
    <alternativeName>
        <fullName evidence="11">Type 2 isopentenyl diphosphate isomerase</fullName>
        <shortName evidence="11">IDI-2</shortName>
    </alternativeName>
</protein>
<evidence type="ECO:0000256" key="6">
    <source>
        <dbReference type="ARBA" id="ARBA00022842"/>
    </source>
</evidence>
<evidence type="ECO:0000313" key="14">
    <source>
        <dbReference type="Proteomes" id="UP001059480"/>
    </source>
</evidence>
<feature type="domain" description="FMN-dependent dehydrogenase" evidence="12">
    <location>
        <begin position="169"/>
        <end position="335"/>
    </location>
</feature>
<dbReference type="PANTHER" id="PTHR43665:SF1">
    <property type="entry name" value="ISOPENTENYL-DIPHOSPHATE DELTA-ISOMERASE"/>
    <property type="match status" value="1"/>
</dbReference>
<dbReference type="InterPro" id="IPR000262">
    <property type="entry name" value="FMN-dep_DH"/>
</dbReference>
<keyword evidence="14" id="KW-1185">Reference proteome</keyword>
<dbReference type="SUPFAM" id="SSF51395">
    <property type="entry name" value="FMN-linked oxidoreductases"/>
    <property type="match status" value="1"/>
</dbReference>
<evidence type="ECO:0000256" key="10">
    <source>
        <dbReference type="ARBA" id="ARBA00025810"/>
    </source>
</evidence>
<feature type="binding site" evidence="11">
    <location>
        <position position="192"/>
    </location>
    <ligand>
        <name>FMN</name>
        <dbReference type="ChEBI" id="CHEBI:58210"/>
    </ligand>
</feature>
<dbReference type="InterPro" id="IPR013785">
    <property type="entry name" value="Aldolase_TIM"/>
</dbReference>
<dbReference type="Gene3D" id="3.20.20.70">
    <property type="entry name" value="Aldolase class I"/>
    <property type="match status" value="1"/>
</dbReference>
<feature type="binding site" evidence="11">
    <location>
        <position position="160"/>
    </location>
    <ligand>
        <name>substrate</name>
    </ligand>
</feature>
<keyword evidence="7 11" id="KW-0521">NADP</keyword>
<sequence>MTNPQDTPERQANRKDDHVALATHLYSPASASDFEQTRFVHHSLSSVDWDDISIATSFGGMDFSSPFFISAMTGGSQATYKINQDLAIVARETGLAIASGSLSIALKDASTTDSFTIMRKENPSGKIFANLGAHHSLENAKRAVDMIQADALQIHLNRPQEMIMPEGDRDFSSWQENIERIVSGLDVPVFVKEVGFGMSRETVKELASLGVSVVDVAGNGGTNFAAIENSRRSQISYDYLENWGQSTMVSLLEAMSINECDRPTIIASGGIKTPMDMVKSLAMGAQGVGVSGQFLHLIQSKGVEETIAQVKSWQEQLKTILSLLGVSTISDLRKTDMILSQNLQDWARARQIPWKYYANRSGS</sequence>
<feature type="binding site" evidence="11">
    <location>
        <begin position="14"/>
        <end position="15"/>
    </location>
    <ligand>
        <name>substrate</name>
    </ligand>
</feature>
<dbReference type="GO" id="GO:0004452">
    <property type="term" value="F:isopentenyl-diphosphate delta-isomerase activity"/>
    <property type="evidence" value="ECO:0007669"/>
    <property type="project" value="UniProtKB-EC"/>
</dbReference>
<evidence type="ECO:0000256" key="2">
    <source>
        <dbReference type="ARBA" id="ARBA00022490"/>
    </source>
</evidence>
<evidence type="ECO:0000259" key="12">
    <source>
        <dbReference type="Pfam" id="PF01070"/>
    </source>
</evidence>
<dbReference type="Pfam" id="PF01070">
    <property type="entry name" value="FMN_dh"/>
    <property type="match status" value="1"/>
</dbReference>
<evidence type="ECO:0000256" key="11">
    <source>
        <dbReference type="HAMAP-Rule" id="MF_00354"/>
    </source>
</evidence>
<keyword evidence="8 11" id="KW-0414">Isoprene biosynthesis</keyword>
<feature type="binding site" evidence="11">
    <location>
        <begin position="270"/>
        <end position="272"/>
    </location>
    <ligand>
        <name>FMN</name>
        <dbReference type="ChEBI" id="CHEBI:58210"/>
    </ligand>
</feature>
<feature type="binding site" evidence="11">
    <location>
        <begin position="71"/>
        <end position="73"/>
    </location>
    <ligand>
        <name>FMN</name>
        <dbReference type="ChEBI" id="CHEBI:58210"/>
    </ligand>
</feature>
<comment type="catalytic activity">
    <reaction evidence="11">
        <text>isopentenyl diphosphate = dimethylallyl diphosphate</text>
        <dbReference type="Rhea" id="RHEA:23284"/>
        <dbReference type="ChEBI" id="CHEBI:57623"/>
        <dbReference type="ChEBI" id="CHEBI:128769"/>
        <dbReference type="EC" id="5.3.3.2"/>
    </reaction>
</comment>
<dbReference type="Proteomes" id="UP001059480">
    <property type="component" value="Unassembled WGS sequence"/>
</dbReference>
<proteinExistence type="inferred from homology"/>
<comment type="cofactor">
    <cofactor evidence="11">
        <name>NADPH</name>
        <dbReference type="ChEBI" id="CHEBI:57783"/>
    </cofactor>
</comment>
<feature type="binding site" evidence="11">
    <location>
        <begin position="291"/>
        <end position="292"/>
    </location>
    <ligand>
        <name>FMN</name>
        <dbReference type="ChEBI" id="CHEBI:58210"/>
    </ligand>
</feature>